<reference evidence="3" key="1">
    <citation type="submission" date="2018-01" db="EMBL/GenBank/DDBJ databases">
        <authorList>
            <person name="Mao J.F."/>
        </authorList>
    </citation>
    <scope>NUCLEOTIDE SEQUENCE</scope>
    <source>
        <strain evidence="3">Huo1</strain>
        <tissue evidence="3">Leaf</tissue>
    </source>
</reference>
<dbReference type="PANTHER" id="PTHR33779:SF11">
    <property type="entry name" value="OS04G0551600 PROTEIN"/>
    <property type="match status" value="1"/>
</dbReference>
<dbReference type="Pfam" id="PF25054">
    <property type="entry name" value="PHD_pln"/>
    <property type="match status" value="1"/>
</dbReference>
<feature type="domain" description="PHD-type zinc finger plants" evidence="2">
    <location>
        <begin position="6"/>
        <end position="49"/>
    </location>
</feature>
<dbReference type="Proteomes" id="UP000298416">
    <property type="component" value="Unassembled WGS sequence"/>
</dbReference>
<evidence type="ECO:0000259" key="2">
    <source>
        <dbReference type="Pfam" id="PF25054"/>
    </source>
</evidence>
<comment type="caution">
    <text evidence="3">The sequence shown here is derived from an EMBL/GenBank/DDBJ whole genome shotgun (WGS) entry which is preliminary data.</text>
</comment>
<evidence type="ECO:0000313" key="4">
    <source>
        <dbReference type="Proteomes" id="UP000298416"/>
    </source>
</evidence>
<sequence>MVDVCCLCGDVGFSDKLFRCSHCRHRFQHSYCSNYYSEYGESIQVCDWCQCEKKISSSAESSSSGEKGGSPAGKAAGKVSSPRQAIRRYKLLKDVMC</sequence>
<feature type="region of interest" description="Disordered" evidence="1">
    <location>
        <begin position="57"/>
        <end position="83"/>
    </location>
</feature>
<proteinExistence type="predicted"/>
<organism evidence="3">
    <name type="scientific">Salvia splendens</name>
    <name type="common">Scarlet sage</name>
    <dbReference type="NCBI Taxonomy" id="180675"/>
    <lineage>
        <taxon>Eukaryota</taxon>
        <taxon>Viridiplantae</taxon>
        <taxon>Streptophyta</taxon>
        <taxon>Embryophyta</taxon>
        <taxon>Tracheophyta</taxon>
        <taxon>Spermatophyta</taxon>
        <taxon>Magnoliopsida</taxon>
        <taxon>eudicotyledons</taxon>
        <taxon>Gunneridae</taxon>
        <taxon>Pentapetalae</taxon>
        <taxon>asterids</taxon>
        <taxon>lamiids</taxon>
        <taxon>Lamiales</taxon>
        <taxon>Lamiaceae</taxon>
        <taxon>Nepetoideae</taxon>
        <taxon>Mentheae</taxon>
        <taxon>Salviinae</taxon>
        <taxon>Salvia</taxon>
        <taxon>Salvia subgen. Calosphace</taxon>
        <taxon>core Calosphace</taxon>
    </lineage>
</organism>
<evidence type="ECO:0000313" key="3">
    <source>
        <dbReference type="EMBL" id="KAG6402730.1"/>
    </source>
</evidence>
<feature type="compositionally biased region" description="Low complexity" evidence="1">
    <location>
        <begin position="72"/>
        <end position="81"/>
    </location>
</feature>
<dbReference type="EMBL" id="PNBA02000013">
    <property type="protein sequence ID" value="KAG6402730.1"/>
    <property type="molecule type" value="Genomic_DNA"/>
</dbReference>
<accession>A0A8X8WX91</accession>
<name>A0A8X8WX91_SALSN</name>
<keyword evidence="4" id="KW-1185">Reference proteome</keyword>
<dbReference type="PANTHER" id="PTHR33779">
    <property type="entry name" value="EXPRESSED PROTEIN"/>
    <property type="match status" value="1"/>
</dbReference>
<dbReference type="InterPro" id="IPR056874">
    <property type="entry name" value="PHD_dom_pln"/>
</dbReference>
<gene>
    <name evidence="3" type="ORF">SASPL_134939</name>
</gene>
<evidence type="ECO:0000256" key="1">
    <source>
        <dbReference type="SAM" id="MobiDB-lite"/>
    </source>
</evidence>
<reference evidence="3" key="2">
    <citation type="submission" date="2020-08" db="EMBL/GenBank/DDBJ databases">
        <title>Plant Genome Project.</title>
        <authorList>
            <person name="Zhang R.-G."/>
        </authorList>
    </citation>
    <scope>NUCLEOTIDE SEQUENCE</scope>
    <source>
        <strain evidence="3">Huo1</strain>
        <tissue evidence="3">Leaf</tissue>
    </source>
</reference>
<protein>
    <recommendedName>
        <fullName evidence="2">PHD-type zinc finger plants domain-containing protein</fullName>
    </recommendedName>
</protein>
<dbReference type="AlphaFoldDB" id="A0A8X8WX91"/>